<feature type="transmembrane region" description="Helical" evidence="1">
    <location>
        <begin position="50"/>
        <end position="72"/>
    </location>
</feature>
<keyword evidence="3" id="KW-1185">Reference proteome</keyword>
<evidence type="ECO:0000256" key="1">
    <source>
        <dbReference type="SAM" id="Phobius"/>
    </source>
</evidence>
<dbReference type="RefSeq" id="WP_090660159.1">
    <property type="nucleotide sequence ID" value="NZ_FOIA01000027.1"/>
</dbReference>
<dbReference type="Proteomes" id="UP000199345">
    <property type="component" value="Unassembled WGS sequence"/>
</dbReference>
<dbReference type="AlphaFoldDB" id="A0A1I0EFN9"/>
<keyword evidence="1" id="KW-1133">Transmembrane helix</keyword>
<reference evidence="3" key="1">
    <citation type="submission" date="2016-10" db="EMBL/GenBank/DDBJ databases">
        <authorList>
            <person name="Varghese N."/>
            <person name="Submissions S."/>
        </authorList>
    </citation>
    <scope>NUCLEOTIDE SEQUENCE [LARGE SCALE GENOMIC DNA]</scope>
    <source>
        <strain evidence="3">Nm71</strain>
    </source>
</reference>
<keyword evidence="1" id="KW-0812">Transmembrane</keyword>
<proteinExistence type="predicted"/>
<evidence type="ECO:0000313" key="3">
    <source>
        <dbReference type="Proteomes" id="UP000199345"/>
    </source>
</evidence>
<sequence>MGWAEDQFENKMLFRRIFMIIIMGYLFMASHESFLFAMKALDSDFTATQVATVIASKDGLPLALLGYLYRYYSKDRKDAKEKEQ</sequence>
<protein>
    <submittedName>
        <fullName evidence="2">Uncharacterized protein</fullName>
    </submittedName>
</protein>
<organism evidence="2 3">
    <name type="scientific">Nitrosomonas marina</name>
    <dbReference type="NCBI Taxonomy" id="917"/>
    <lineage>
        <taxon>Bacteria</taxon>
        <taxon>Pseudomonadati</taxon>
        <taxon>Pseudomonadota</taxon>
        <taxon>Betaproteobacteria</taxon>
        <taxon>Nitrosomonadales</taxon>
        <taxon>Nitrosomonadaceae</taxon>
        <taxon>Nitrosomonas</taxon>
    </lineage>
</organism>
<gene>
    <name evidence="2" type="ORF">SAMN05216326_1279</name>
</gene>
<accession>A0A1I0EFN9</accession>
<evidence type="ECO:0000313" key="2">
    <source>
        <dbReference type="EMBL" id="SET43922.1"/>
    </source>
</evidence>
<dbReference type="OrthoDB" id="8550611at2"/>
<keyword evidence="1" id="KW-0472">Membrane</keyword>
<name>A0A1I0EFN9_9PROT</name>
<dbReference type="EMBL" id="FOIA01000027">
    <property type="protein sequence ID" value="SET43922.1"/>
    <property type="molecule type" value="Genomic_DNA"/>
</dbReference>
<feature type="transmembrane region" description="Helical" evidence="1">
    <location>
        <begin position="12"/>
        <end position="30"/>
    </location>
</feature>